<reference evidence="1" key="2">
    <citation type="submission" date="2025-03" db="EMBL/GenBank/DDBJ databases">
        <authorList>
            <consortium name="ELIXIR-Norway"/>
            <consortium name="Elixir Norway"/>
        </authorList>
    </citation>
    <scope>NUCLEOTIDE SEQUENCE</scope>
</reference>
<gene>
    <name evidence="1" type="ORF">MRATA1EN22A_LOCUS5462</name>
</gene>
<organism evidence="1 2">
    <name type="scientific">Rangifer tarandus platyrhynchus</name>
    <name type="common">Svalbard reindeer</name>
    <dbReference type="NCBI Taxonomy" id="3082113"/>
    <lineage>
        <taxon>Eukaryota</taxon>
        <taxon>Metazoa</taxon>
        <taxon>Chordata</taxon>
        <taxon>Craniata</taxon>
        <taxon>Vertebrata</taxon>
        <taxon>Euteleostomi</taxon>
        <taxon>Mammalia</taxon>
        <taxon>Eutheria</taxon>
        <taxon>Laurasiatheria</taxon>
        <taxon>Artiodactyla</taxon>
        <taxon>Ruminantia</taxon>
        <taxon>Pecora</taxon>
        <taxon>Cervidae</taxon>
        <taxon>Odocoileinae</taxon>
        <taxon>Rangifer</taxon>
    </lineage>
</organism>
<dbReference type="Proteomes" id="UP001162501">
    <property type="component" value="Chromosome 14"/>
</dbReference>
<evidence type="ECO:0000313" key="1">
    <source>
        <dbReference type="EMBL" id="CAM9646927.1"/>
    </source>
</evidence>
<reference evidence="1" key="1">
    <citation type="submission" date="2023-05" db="EMBL/GenBank/DDBJ databases">
        <authorList>
            <consortium name="ELIXIR-Norway"/>
        </authorList>
    </citation>
    <scope>NUCLEOTIDE SEQUENCE</scope>
</reference>
<sequence>MTPKPVLVVPTCAVSSSLDSRRLWQRHLKSHLPLRVEAGPAQRQESRNLPVCQPGEPRDSSAGLEAAAETGQGAYRASPRDRPGFRAALGCAVAWRPAGALVSLPGEL</sequence>
<accession>A0AC59YF76</accession>
<dbReference type="EMBL" id="OX596098">
    <property type="protein sequence ID" value="CAM9646927.1"/>
    <property type="molecule type" value="Genomic_DNA"/>
</dbReference>
<name>A0AC59YF76_RANTA</name>
<proteinExistence type="predicted"/>
<protein>
    <submittedName>
        <fullName evidence="1">Uncharacterized protein</fullName>
    </submittedName>
</protein>
<evidence type="ECO:0000313" key="2">
    <source>
        <dbReference type="Proteomes" id="UP001162501"/>
    </source>
</evidence>